<dbReference type="PANTHER" id="PTHR11082:SF31">
    <property type="entry name" value="TRNA-DIHYDROURIDINE(20A_20B) SYNTHASE [NAD(P)+]-LIKE"/>
    <property type="match status" value="1"/>
</dbReference>
<dbReference type="AlphaFoldDB" id="A0A0D8XJ20"/>
<dbReference type="STRING" id="29172.A0A0D8XJ20"/>
<reference evidence="1 2" key="1">
    <citation type="submission" date="2013-11" db="EMBL/GenBank/DDBJ databases">
        <title>Draft genome of the bovine lungworm Dictyocaulus viviparus.</title>
        <authorList>
            <person name="Mitreva M."/>
        </authorList>
    </citation>
    <scope>NUCLEOTIDE SEQUENCE [LARGE SCALE GENOMIC DNA]</scope>
    <source>
        <strain evidence="1 2">HannoverDv2000</strain>
    </source>
</reference>
<keyword evidence="2" id="KW-1185">Reference proteome</keyword>
<sequence length="88" mass="10446">MRLILAMSDRKPKFYLAPMVRLAFRQLVRLYDVDCCYTPMIYARSFLESEHCRSYEFSTIPVIIPALLSSEVLGNRRENWNNSLKRLQ</sequence>
<dbReference type="EMBL" id="KN716679">
    <property type="protein sequence ID" value="KJH42326.1"/>
    <property type="molecule type" value="Genomic_DNA"/>
</dbReference>
<gene>
    <name evidence="1" type="ORF">DICVIV_11682</name>
</gene>
<dbReference type="GO" id="GO:0017150">
    <property type="term" value="F:tRNA dihydrouridine synthase activity"/>
    <property type="evidence" value="ECO:0007669"/>
    <property type="project" value="TreeGrafter"/>
</dbReference>
<dbReference type="PANTHER" id="PTHR11082">
    <property type="entry name" value="TRNA-DIHYDROURIDINE SYNTHASE"/>
    <property type="match status" value="1"/>
</dbReference>
<accession>A0A0D8XJ20</accession>
<dbReference type="OrthoDB" id="9977870at2759"/>
<evidence type="ECO:0008006" key="3">
    <source>
        <dbReference type="Google" id="ProtNLM"/>
    </source>
</evidence>
<protein>
    <recommendedName>
        <fullName evidence="3">DUS-like FMN-binding domain-containing protein</fullName>
    </recommendedName>
</protein>
<dbReference type="InterPro" id="IPR013785">
    <property type="entry name" value="Aldolase_TIM"/>
</dbReference>
<reference evidence="2" key="2">
    <citation type="journal article" date="2016" name="Sci. Rep.">
        <title>Dictyocaulus viviparus genome, variome and transcriptome elucidate lungworm biology and support future intervention.</title>
        <authorList>
            <person name="McNulty S.N."/>
            <person name="Strube C."/>
            <person name="Rosa B.A."/>
            <person name="Martin J.C."/>
            <person name="Tyagi R."/>
            <person name="Choi Y.J."/>
            <person name="Wang Q."/>
            <person name="Hallsworth Pepin K."/>
            <person name="Zhang X."/>
            <person name="Ozersky P."/>
            <person name="Wilson R.K."/>
            <person name="Sternberg P.W."/>
            <person name="Gasser R.B."/>
            <person name="Mitreva M."/>
        </authorList>
    </citation>
    <scope>NUCLEOTIDE SEQUENCE [LARGE SCALE GENOMIC DNA]</scope>
    <source>
        <strain evidence="2">HannoverDv2000</strain>
    </source>
</reference>
<proteinExistence type="predicted"/>
<name>A0A0D8XJ20_DICVI</name>
<organism evidence="1 2">
    <name type="scientific">Dictyocaulus viviparus</name>
    <name type="common">Bovine lungworm</name>
    <dbReference type="NCBI Taxonomy" id="29172"/>
    <lineage>
        <taxon>Eukaryota</taxon>
        <taxon>Metazoa</taxon>
        <taxon>Ecdysozoa</taxon>
        <taxon>Nematoda</taxon>
        <taxon>Chromadorea</taxon>
        <taxon>Rhabditida</taxon>
        <taxon>Rhabditina</taxon>
        <taxon>Rhabditomorpha</taxon>
        <taxon>Strongyloidea</taxon>
        <taxon>Metastrongylidae</taxon>
        <taxon>Dictyocaulus</taxon>
    </lineage>
</organism>
<dbReference type="SUPFAM" id="SSF51395">
    <property type="entry name" value="FMN-linked oxidoreductases"/>
    <property type="match status" value="1"/>
</dbReference>
<evidence type="ECO:0000313" key="1">
    <source>
        <dbReference type="EMBL" id="KJH42326.1"/>
    </source>
</evidence>
<dbReference type="Gene3D" id="3.20.20.70">
    <property type="entry name" value="Aldolase class I"/>
    <property type="match status" value="1"/>
</dbReference>
<dbReference type="Proteomes" id="UP000053766">
    <property type="component" value="Unassembled WGS sequence"/>
</dbReference>
<evidence type="ECO:0000313" key="2">
    <source>
        <dbReference type="Proteomes" id="UP000053766"/>
    </source>
</evidence>